<reference evidence="1 2" key="1">
    <citation type="submission" date="2019-08" db="EMBL/GenBank/DDBJ databases">
        <authorList>
            <person name="Shi S."/>
        </authorList>
    </citation>
    <scope>NUCLEOTIDE SEQUENCE [LARGE SCALE GENOMIC DNA]</scope>
    <source>
        <strain evidence="1 2">GY10130</strain>
    </source>
</reference>
<dbReference type="RefSeq" id="WP_147919978.1">
    <property type="nucleotide sequence ID" value="NZ_VRTY01000003.1"/>
</dbReference>
<accession>A0A5C8KE95</accession>
<protein>
    <recommendedName>
        <fullName evidence="3">Phage protein</fullName>
    </recommendedName>
</protein>
<comment type="caution">
    <text evidence="1">The sequence shown here is derived from an EMBL/GenBank/DDBJ whole genome shotgun (WGS) entry which is preliminary data.</text>
</comment>
<dbReference type="AlphaFoldDB" id="A0A5C8KE95"/>
<keyword evidence="2" id="KW-1185">Reference proteome</keyword>
<name>A0A5C8KE95_9BACT</name>
<dbReference type="Proteomes" id="UP000321926">
    <property type="component" value="Unassembled WGS sequence"/>
</dbReference>
<gene>
    <name evidence="1" type="ORF">FVR03_01430</name>
</gene>
<evidence type="ECO:0000313" key="2">
    <source>
        <dbReference type="Proteomes" id="UP000321926"/>
    </source>
</evidence>
<sequence length="87" mass="9887">MKFRKKPVIIEAIQYTGELAPAKKFMGIRDADYDTQTRELIIPTLEDGSKNQVKHVASVGDWIVKGTTGEFYPVKPEIFAEIYEPVE</sequence>
<proteinExistence type="predicted"/>
<dbReference type="OrthoDB" id="121684at2"/>
<organism evidence="1 2">
    <name type="scientific">Pontibacter qinzhouensis</name>
    <dbReference type="NCBI Taxonomy" id="2603253"/>
    <lineage>
        <taxon>Bacteria</taxon>
        <taxon>Pseudomonadati</taxon>
        <taxon>Bacteroidota</taxon>
        <taxon>Cytophagia</taxon>
        <taxon>Cytophagales</taxon>
        <taxon>Hymenobacteraceae</taxon>
        <taxon>Pontibacter</taxon>
    </lineage>
</organism>
<dbReference type="EMBL" id="VRTY01000003">
    <property type="protein sequence ID" value="TXK52406.1"/>
    <property type="molecule type" value="Genomic_DNA"/>
</dbReference>
<evidence type="ECO:0008006" key="3">
    <source>
        <dbReference type="Google" id="ProtNLM"/>
    </source>
</evidence>
<evidence type="ECO:0000313" key="1">
    <source>
        <dbReference type="EMBL" id="TXK52406.1"/>
    </source>
</evidence>